<keyword evidence="1" id="KW-0812">Transmembrane</keyword>
<keyword evidence="1" id="KW-1133">Transmembrane helix</keyword>
<feature type="domain" description="CAAX prenyl protease 2/Lysostaphin resistance protein A-like" evidence="2">
    <location>
        <begin position="121"/>
        <end position="208"/>
    </location>
</feature>
<sequence>MTKRYWFVILTYILVAQLAAIPIARFLLFSGLEEGPAAGLANIISFSLGLIIILFLLRPDMKNRHNTPGRSTRWQAVGWSLLGILMAYGGQILANIVEQMVLGIEPGSENTAEIIAMIESFPFMILIVSIIGPILEEIIFRMIIFGALYKRFNFPIAAVLSSIIFAAVHFDFSHLLIYTAMGFVFAYLYVKTKRILVPIIAHIAINTIAVILNLLLGDFINELLEQQESLNQAALFIGGLL</sequence>
<evidence type="ECO:0000313" key="3">
    <source>
        <dbReference type="EMBL" id="KGA97792.1"/>
    </source>
</evidence>
<dbReference type="EMBL" id="JALP01000285">
    <property type="protein sequence ID" value="THG88943.1"/>
    <property type="molecule type" value="Genomic_DNA"/>
</dbReference>
<proteinExistence type="predicted"/>
<dbReference type="InterPro" id="IPR003675">
    <property type="entry name" value="Rce1/LyrA-like_dom"/>
</dbReference>
<dbReference type="InterPro" id="IPR052710">
    <property type="entry name" value="CAAX_protease"/>
</dbReference>
<dbReference type="AlphaFoldDB" id="A0A094YWA8"/>
<dbReference type="Pfam" id="PF02517">
    <property type="entry name" value="Rce1-like"/>
    <property type="match status" value="1"/>
</dbReference>
<name>A0A094YWA8_ALKAL</name>
<evidence type="ECO:0000313" key="4">
    <source>
        <dbReference type="EMBL" id="THG88943.1"/>
    </source>
</evidence>
<dbReference type="PANTHER" id="PTHR36435">
    <property type="entry name" value="SLR1288 PROTEIN"/>
    <property type="match status" value="1"/>
</dbReference>
<dbReference type="Proteomes" id="UP000002754">
    <property type="component" value="Unassembled WGS sequence"/>
</dbReference>
<comment type="caution">
    <text evidence="3">The sequence shown here is derived from an EMBL/GenBank/DDBJ whole genome shotgun (WGS) entry which is preliminary data.</text>
</comment>
<protein>
    <submittedName>
        <fullName evidence="3">Peptidase</fullName>
    </submittedName>
</protein>
<feature type="transmembrane region" description="Helical" evidence="1">
    <location>
        <begin position="114"/>
        <end position="135"/>
    </location>
</feature>
<dbReference type="OrthoDB" id="2194912at2"/>
<keyword evidence="5" id="KW-1185">Reference proteome</keyword>
<dbReference type="EMBL" id="ALPT02000021">
    <property type="protein sequence ID" value="KGA97792.1"/>
    <property type="molecule type" value="Genomic_DNA"/>
</dbReference>
<reference evidence="3 5" key="1">
    <citation type="journal article" date="2014" name="Genome Announc.">
        <title>Draft Genome Sequence of Bacillus alcalophilus AV1934, a Classic Alkaliphile Isolated from Human Feces in 1934.</title>
        <authorList>
            <person name="Attie O."/>
            <person name="Jayaprakash A."/>
            <person name="Shah H."/>
            <person name="Paulsen I.T."/>
            <person name="Morino M."/>
            <person name="Takahashi Y."/>
            <person name="Narumi I."/>
            <person name="Sachidanandam R."/>
            <person name="Satoh K."/>
            <person name="Ito M."/>
            <person name="Krulwich T.A."/>
        </authorList>
    </citation>
    <scope>NUCLEOTIDE SEQUENCE [LARGE SCALE GENOMIC DNA]</scope>
    <source>
        <strain evidence="3 5">AV1934</strain>
    </source>
</reference>
<feature type="transmembrane region" description="Helical" evidence="1">
    <location>
        <begin position="7"/>
        <end position="28"/>
    </location>
</feature>
<feature type="transmembrane region" description="Helical" evidence="1">
    <location>
        <begin position="40"/>
        <end position="57"/>
    </location>
</feature>
<dbReference type="Proteomes" id="UP000297014">
    <property type="component" value="Unassembled WGS sequence"/>
</dbReference>
<dbReference type="GO" id="GO:0004175">
    <property type="term" value="F:endopeptidase activity"/>
    <property type="evidence" value="ECO:0007669"/>
    <property type="project" value="UniProtKB-ARBA"/>
</dbReference>
<dbReference type="RefSeq" id="WP_003321005.1">
    <property type="nucleotide sequence ID" value="NZ_ALPT02000021.1"/>
</dbReference>
<keyword evidence="1" id="KW-0472">Membrane</keyword>
<dbReference type="eggNOG" id="COG1266">
    <property type="taxonomic scope" value="Bacteria"/>
</dbReference>
<accession>A0A094YWA8</accession>
<feature type="transmembrane region" description="Helical" evidence="1">
    <location>
        <begin position="195"/>
        <end position="216"/>
    </location>
</feature>
<evidence type="ECO:0000313" key="6">
    <source>
        <dbReference type="Proteomes" id="UP000297014"/>
    </source>
</evidence>
<dbReference type="GO" id="GO:0080120">
    <property type="term" value="P:CAAX-box protein maturation"/>
    <property type="evidence" value="ECO:0007669"/>
    <property type="project" value="UniProtKB-ARBA"/>
</dbReference>
<evidence type="ECO:0000256" key="1">
    <source>
        <dbReference type="SAM" id="Phobius"/>
    </source>
</evidence>
<organism evidence="3 5">
    <name type="scientific">Alkalihalobacillus alcalophilus ATCC 27647 = CGMCC 1.3604</name>
    <dbReference type="NCBI Taxonomy" id="1218173"/>
    <lineage>
        <taxon>Bacteria</taxon>
        <taxon>Bacillati</taxon>
        <taxon>Bacillota</taxon>
        <taxon>Bacilli</taxon>
        <taxon>Bacillales</taxon>
        <taxon>Bacillaceae</taxon>
        <taxon>Alkalihalobacillus</taxon>
    </lineage>
</organism>
<dbReference type="STRING" id="1218173.BALCAV_0208150"/>
<evidence type="ECO:0000313" key="5">
    <source>
        <dbReference type="Proteomes" id="UP000002754"/>
    </source>
</evidence>
<gene>
    <name evidence="4" type="ORF">AJ85_20415</name>
    <name evidence="3" type="ORF">BALCAV_0208150</name>
</gene>
<reference evidence="4 6" key="2">
    <citation type="submission" date="2014-01" db="EMBL/GenBank/DDBJ databases">
        <title>Draft genome sequencing of Bacillus alcalophilus CGMCC 1.3604.</title>
        <authorList>
            <person name="Yang J."/>
            <person name="Diao L."/>
            <person name="Yang S."/>
        </authorList>
    </citation>
    <scope>NUCLEOTIDE SEQUENCE [LARGE SCALE GENOMIC DNA]</scope>
    <source>
        <strain evidence="4 6">CGMCC 1.3604</strain>
    </source>
</reference>
<dbReference type="PANTHER" id="PTHR36435:SF6">
    <property type="entry name" value="ABORTIVE INFECTION PROTEIN"/>
    <property type="match status" value="1"/>
</dbReference>
<feature type="transmembrane region" description="Helical" evidence="1">
    <location>
        <begin position="156"/>
        <end position="189"/>
    </location>
</feature>
<feature type="transmembrane region" description="Helical" evidence="1">
    <location>
        <begin position="77"/>
        <end position="94"/>
    </location>
</feature>
<evidence type="ECO:0000259" key="2">
    <source>
        <dbReference type="Pfam" id="PF02517"/>
    </source>
</evidence>